<dbReference type="InterPro" id="IPR002301">
    <property type="entry name" value="Ile-tRNA-ligase"/>
</dbReference>
<evidence type="ECO:0000256" key="9">
    <source>
        <dbReference type="ARBA" id="ARBA00022833"/>
    </source>
</evidence>
<sequence length="1159" mass="134084">MKIMAELFNPKTEEKILEFWKRERVFEKSLKLRQPASKFIFYEGPPSANGRPGIHHVLSRVYKDIICRYKTMTGFYVGRKAGWDTHGLPVELQVEKELGLKNKKEIEKYGVGKFNQKAQETVWRYKEEWDKLTERIGFWLDLKNPYITYEPHYIESVWQIIARIWKQNLLYEDFKVVPYCARCGTALSSHEVAQGYENVLENSVYLKFKLKNSKNTFILSWTTTPWTLPGNVALAVGRDIKYDFVKVNNETLILAQNLKKDVLEEFSQKVLKTVSGKDLIGLNYESLFDIRQLKNDKSYKIYPAGFVNTEEGTGIVHIAPMYGVDDFNLGNFAGLSKIHTVNLEGKFIEDFGAGLKNLAVKSQRAENLIIQHLKNSGNLLRVKKYQHDYPFCWRCASPLLYYAKTSWFIRMEKLKKKLVANNRKINWVPSHIKNGRFGEWLKEVKDWAFSRERYWGTPLPIWRCKDCLASPDPAKRGGAQIAVGSLSAFDELSPKKLNKYIFLRHGEAENNRQKIVSSYPEKKKYPLTIKGAKEIEKLIPWFKKKNIDLIFSSDLLRTKETAQIIAGALNKKITYDKQLREHDFGAYNGRTHEDWHSLFGDKTNQYSIRPPSGENLKDVQKRMIDFLKMVDKKYENKTILIISHANPIIAAVSAYQGYKNEETFNLGKKYTIDGITGSILEITGHNWPYNNEGNLDLHRPYVDELPLKCGKCGESMKRVKEVIDVWFDSGAMPFAQFHYPFNKKLEYPADFISEGVDQTRGWFYTLHAVGALMGKGPAYKNVISLGHILDEKGEKMSKSKGNIIDPWEVIDKYGIDALRWYFFTINPPGEPKHFSIRDVEDKLRRFVLTLSNVLIFYKTYSKVSKSDFYNYYRSWTSMASLDQWILSRLHQTIKETRKNLEKYEVTQAARPIDEFIDDLSRWWLRRSRDRFSGKELNAVSAVLKNVIEELSKLIAPFTPFLAEYLWHNAGNKESVHLEDYPKANTKYINVKLEEQMAAVRNTAAKGLALRAEAGIKVRQPLQKFQIPNPKSQTKPKAQIPNELLELIKDEVNIKEIIFGDKFELDTKITAELREEGLIRDLARQIQGMRKDGGLTPKDAIMVYIKGGADLKKIVSKLQKTLISEVGAKKIEFVGVVKDGLLIDRHFKMENEDVWIGIRH</sequence>
<dbReference type="InterPro" id="IPR023586">
    <property type="entry name" value="Ile-tRNA-ligase_type2"/>
</dbReference>
<comment type="similarity">
    <text evidence="3 15">Belongs to the class-I aminoacyl-tRNA synthetase family. IleS type 2 subfamily.</text>
</comment>
<dbReference type="InterPro" id="IPR009008">
    <property type="entry name" value="Val/Leu/Ile-tRNA-synth_edit"/>
</dbReference>
<dbReference type="Gene3D" id="3.40.50.1240">
    <property type="entry name" value="Phosphoglycerate mutase-like"/>
    <property type="match status" value="1"/>
</dbReference>
<dbReference type="InterPro" id="IPR013078">
    <property type="entry name" value="His_Pase_superF_clade-1"/>
</dbReference>
<dbReference type="PATRIC" id="fig|1618609.3.peg.215"/>
<evidence type="ECO:0000256" key="4">
    <source>
        <dbReference type="ARBA" id="ARBA00011245"/>
    </source>
</evidence>
<evidence type="ECO:0000256" key="6">
    <source>
        <dbReference type="ARBA" id="ARBA00022598"/>
    </source>
</evidence>
<dbReference type="Pfam" id="PF00133">
    <property type="entry name" value="tRNA-synt_1"/>
    <property type="match status" value="2"/>
</dbReference>
<evidence type="ECO:0000259" key="19">
    <source>
        <dbReference type="Pfam" id="PF08264"/>
    </source>
</evidence>
<dbReference type="FunFam" id="3.40.50.620:FF:000063">
    <property type="entry name" value="Isoleucine--tRNA ligase"/>
    <property type="match status" value="1"/>
</dbReference>
<keyword evidence="11 15" id="KW-0648">Protein biosynthesis</keyword>
<evidence type="ECO:0000256" key="14">
    <source>
        <dbReference type="ARBA" id="ARBA00048359"/>
    </source>
</evidence>
<dbReference type="HAMAP" id="MF_02003">
    <property type="entry name" value="Ile_tRNA_synth_type2"/>
    <property type="match status" value="1"/>
</dbReference>
<dbReference type="GO" id="GO:0002161">
    <property type="term" value="F:aminoacyl-tRNA deacylase activity"/>
    <property type="evidence" value="ECO:0007669"/>
    <property type="project" value="InterPro"/>
</dbReference>
<dbReference type="Gene3D" id="3.90.740.10">
    <property type="entry name" value="Valyl/Leucyl/Isoleucyl-tRNA synthetase, editing domain"/>
    <property type="match status" value="1"/>
</dbReference>
<evidence type="ECO:0000256" key="17">
    <source>
        <dbReference type="PIRSR" id="PIRSR613078-2"/>
    </source>
</evidence>
<evidence type="ECO:0000256" key="2">
    <source>
        <dbReference type="ARBA" id="ARBA00004496"/>
    </source>
</evidence>
<evidence type="ECO:0000256" key="12">
    <source>
        <dbReference type="ARBA" id="ARBA00023146"/>
    </source>
</evidence>
<evidence type="ECO:0000259" key="18">
    <source>
        <dbReference type="Pfam" id="PF00133"/>
    </source>
</evidence>
<dbReference type="PANTHER" id="PTHR42780">
    <property type="entry name" value="SOLEUCYL-TRNA SYNTHETASE"/>
    <property type="match status" value="1"/>
</dbReference>
<proteinExistence type="inferred from homology"/>
<dbReference type="EC" id="6.1.1.5" evidence="15"/>
<comment type="caution">
    <text evidence="20">The sequence shown here is derived from an EMBL/GenBank/DDBJ whole genome shotgun (WGS) entry which is preliminary data.</text>
</comment>
<feature type="short sequence motif" description="'KMSKS' region" evidence="15">
    <location>
        <begin position="795"/>
        <end position="799"/>
    </location>
</feature>
<evidence type="ECO:0000256" key="15">
    <source>
        <dbReference type="HAMAP-Rule" id="MF_02003"/>
    </source>
</evidence>
<keyword evidence="6 15" id="KW-0436">Ligase</keyword>
<keyword evidence="8 15" id="KW-0547">Nucleotide-binding</keyword>
<feature type="binding site" evidence="17">
    <location>
        <position position="557"/>
    </location>
    <ligand>
        <name>substrate</name>
    </ligand>
</feature>
<dbReference type="GO" id="GO:0006428">
    <property type="term" value="P:isoleucyl-tRNA aminoacylation"/>
    <property type="evidence" value="ECO:0007669"/>
    <property type="project" value="UniProtKB-UniRule"/>
</dbReference>
<keyword evidence="9 15" id="KW-0862">Zinc</keyword>
<dbReference type="Pfam" id="PF08264">
    <property type="entry name" value="Anticodon_1"/>
    <property type="match status" value="1"/>
</dbReference>
<feature type="binding site" evidence="15">
    <location>
        <position position="798"/>
    </location>
    <ligand>
        <name>ATP</name>
        <dbReference type="ChEBI" id="CHEBI:30616"/>
    </ligand>
</feature>
<dbReference type="GO" id="GO:0004822">
    <property type="term" value="F:isoleucine-tRNA ligase activity"/>
    <property type="evidence" value="ECO:0007669"/>
    <property type="project" value="UniProtKB-UniRule"/>
</dbReference>
<comment type="subunit">
    <text evidence="4 15">Monomer.</text>
</comment>
<dbReference type="GO" id="GO:0000049">
    <property type="term" value="F:tRNA binding"/>
    <property type="evidence" value="ECO:0007669"/>
    <property type="project" value="InterPro"/>
</dbReference>
<evidence type="ECO:0000256" key="5">
    <source>
        <dbReference type="ARBA" id="ARBA00022490"/>
    </source>
</evidence>
<keyword evidence="7 15" id="KW-0479">Metal-binding</keyword>
<dbReference type="Gene3D" id="1.10.730.10">
    <property type="entry name" value="Isoleucyl-tRNA Synthetase, Domain 1"/>
    <property type="match status" value="1"/>
</dbReference>
<comment type="function">
    <text evidence="13 15">Catalyzes the attachment of isoleucine to tRNA(Ile). As IleRS can inadvertently accommodate and process structurally similar amino acids such as valine, to avoid such errors it has two additional distinct tRNA(Ile)-dependent editing activities. One activity is designated as 'pretransfer' editing and involves the hydrolysis of activated Val-AMP. The other activity is designated 'posttransfer' editing and involves deacylation of mischarged Val-tRNA(Ile).</text>
</comment>
<feature type="domain" description="Aminoacyl-tRNA synthetase class Ia" evidence="18">
    <location>
        <begin position="696"/>
        <end position="823"/>
    </location>
</feature>
<feature type="binding site" evidence="17">
    <location>
        <begin position="504"/>
        <end position="511"/>
    </location>
    <ligand>
        <name>substrate</name>
    </ligand>
</feature>
<name>A0A0G0ZBY8_9BACT</name>
<dbReference type="SUPFAM" id="SSF47323">
    <property type="entry name" value="Anticodon-binding domain of a subclass of class I aminoacyl-tRNA synthetases"/>
    <property type="match status" value="1"/>
</dbReference>
<dbReference type="GO" id="GO:0008270">
    <property type="term" value="F:zinc ion binding"/>
    <property type="evidence" value="ECO:0007669"/>
    <property type="project" value="UniProtKB-UniRule"/>
</dbReference>
<keyword evidence="5 15" id="KW-0963">Cytoplasm</keyword>
<feature type="active site" description="Proton donor/acceptor" evidence="16">
    <location>
        <position position="581"/>
    </location>
</feature>
<dbReference type="CDD" id="cd07961">
    <property type="entry name" value="Anticodon_Ia_Ile_ABEc"/>
    <property type="match status" value="1"/>
</dbReference>
<feature type="domain" description="Aminoacyl-tRNA synthetase class Ia" evidence="18">
    <location>
        <begin position="15"/>
        <end position="466"/>
    </location>
</feature>
<dbReference type="InterPro" id="IPR009080">
    <property type="entry name" value="tRNAsynth_Ia_anticodon-bd"/>
</dbReference>
<dbReference type="Gene3D" id="3.40.50.620">
    <property type="entry name" value="HUPs"/>
    <property type="match status" value="3"/>
</dbReference>
<feature type="short sequence motif" description="'HIGH' region" evidence="15">
    <location>
        <begin position="46"/>
        <end position="56"/>
    </location>
</feature>
<evidence type="ECO:0000256" key="10">
    <source>
        <dbReference type="ARBA" id="ARBA00022840"/>
    </source>
</evidence>
<dbReference type="EMBL" id="LCDE01000005">
    <property type="protein sequence ID" value="KKS46240.1"/>
    <property type="molecule type" value="Genomic_DNA"/>
</dbReference>
<dbReference type="Pfam" id="PF00300">
    <property type="entry name" value="His_Phos_1"/>
    <property type="match status" value="1"/>
</dbReference>
<gene>
    <name evidence="15" type="primary">ileS</name>
    <name evidence="20" type="ORF">UV10_C0005G0009</name>
</gene>
<evidence type="ECO:0000256" key="11">
    <source>
        <dbReference type="ARBA" id="ARBA00022917"/>
    </source>
</evidence>
<evidence type="ECO:0000256" key="3">
    <source>
        <dbReference type="ARBA" id="ARBA00007078"/>
    </source>
</evidence>
<dbReference type="SUPFAM" id="SSF50677">
    <property type="entry name" value="ValRS/IleRS/LeuRS editing domain"/>
    <property type="match status" value="1"/>
</dbReference>
<evidence type="ECO:0000313" key="20">
    <source>
        <dbReference type="EMBL" id="KKS46240.1"/>
    </source>
</evidence>
<dbReference type="GO" id="GO:0005737">
    <property type="term" value="C:cytoplasm"/>
    <property type="evidence" value="ECO:0007669"/>
    <property type="project" value="UniProtKB-SubCell"/>
</dbReference>
<evidence type="ECO:0000256" key="7">
    <source>
        <dbReference type="ARBA" id="ARBA00022723"/>
    </source>
</evidence>
<comment type="domain">
    <text evidence="15">IleRS has two distinct active sites: one for aminoacylation and one for editing. The misactivated valine is translocated from the active site to the editing site, which sterically excludes the correctly activated isoleucine. The single editing site contains two valyl binding pockets, one specific for each substrate (Val-AMP or Val-tRNA(Ile)).</text>
</comment>
<protein>
    <recommendedName>
        <fullName evidence="15">Isoleucine--tRNA ligase</fullName>
        <ecNumber evidence="15">6.1.1.5</ecNumber>
    </recommendedName>
    <alternativeName>
        <fullName evidence="15">Isoleucyl-tRNA synthetase</fullName>
        <shortName evidence="15">IleRS</shortName>
    </alternativeName>
</protein>
<feature type="domain" description="Methionyl/Valyl/Leucyl/Isoleucyl-tRNA synthetase anticodon-binding" evidence="19">
    <location>
        <begin position="882"/>
        <end position="1023"/>
    </location>
</feature>
<evidence type="ECO:0000313" key="21">
    <source>
        <dbReference type="Proteomes" id="UP000034951"/>
    </source>
</evidence>
<dbReference type="Pfam" id="PF19302">
    <property type="entry name" value="DUF5915"/>
    <property type="match status" value="1"/>
</dbReference>
<dbReference type="PRINTS" id="PR00984">
    <property type="entry name" value="TRNASYNTHILE"/>
</dbReference>
<comment type="catalytic activity">
    <reaction evidence="14 15">
        <text>tRNA(Ile) + L-isoleucine + ATP = L-isoleucyl-tRNA(Ile) + AMP + diphosphate</text>
        <dbReference type="Rhea" id="RHEA:11060"/>
        <dbReference type="Rhea" id="RHEA-COMP:9666"/>
        <dbReference type="Rhea" id="RHEA-COMP:9695"/>
        <dbReference type="ChEBI" id="CHEBI:30616"/>
        <dbReference type="ChEBI" id="CHEBI:33019"/>
        <dbReference type="ChEBI" id="CHEBI:58045"/>
        <dbReference type="ChEBI" id="CHEBI:78442"/>
        <dbReference type="ChEBI" id="CHEBI:78528"/>
        <dbReference type="ChEBI" id="CHEBI:456215"/>
        <dbReference type="EC" id="6.1.1.5"/>
    </reaction>
</comment>
<dbReference type="SMART" id="SM00855">
    <property type="entry name" value="PGAM"/>
    <property type="match status" value="1"/>
</dbReference>
<dbReference type="CDD" id="cd07067">
    <property type="entry name" value="HP_PGM_like"/>
    <property type="match status" value="1"/>
</dbReference>
<dbReference type="AlphaFoldDB" id="A0A0G0ZBY8"/>
<evidence type="ECO:0000256" key="1">
    <source>
        <dbReference type="ARBA" id="ARBA00001947"/>
    </source>
</evidence>
<dbReference type="GO" id="GO:0005524">
    <property type="term" value="F:ATP binding"/>
    <property type="evidence" value="ECO:0007669"/>
    <property type="project" value="UniProtKB-UniRule"/>
</dbReference>
<dbReference type="InterPro" id="IPR029033">
    <property type="entry name" value="His_PPase_superfam"/>
</dbReference>
<dbReference type="InterPro" id="IPR002300">
    <property type="entry name" value="aa-tRNA-synth_Ia"/>
</dbReference>
<dbReference type="SUPFAM" id="SSF52374">
    <property type="entry name" value="Nucleotidylyl transferase"/>
    <property type="match status" value="1"/>
</dbReference>
<reference evidence="20 21" key="1">
    <citation type="journal article" date="2015" name="Nature">
        <title>rRNA introns, odd ribosomes, and small enigmatic genomes across a large radiation of phyla.</title>
        <authorList>
            <person name="Brown C.T."/>
            <person name="Hug L.A."/>
            <person name="Thomas B.C."/>
            <person name="Sharon I."/>
            <person name="Castelle C.J."/>
            <person name="Singh A."/>
            <person name="Wilkins M.J."/>
            <person name="Williams K.H."/>
            <person name="Banfield J.F."/>
        </authorList>
    </citation>
    <scope>NUCLEOTIDE SEQUENCE [LARGE SCALE GENOMIC DNA]</scope>
</reference>
<comment type="cofactor">
    <cofactor evidence="1 15">
        <name>Zn(2+)</name>
        <dbReference type="ChEBI" id="CHEBI:29105"/>
    </cofactor>
</comment>
<comment type="subcellular location">
    <subcellularLocation>
        <location evidence="2 15">Cytoplasm</location>
    </subcellularLocation>
</comment>
<keyword evidence="10 15" id="KW-0067">ATP-binding</keyword>
<organism evidence="20 21">
    <name type="scientific">Candidatus Azambacteria bacterium GW2011_GWA1_42_19</name>
    <dbReference type="NCBI Taxonomy" id="1618609"/>
    <lineage>
        <taxon>Bacteria</taxon>
        <taxon>Candidatus Azamiibacteriota</taxon>
    </lineage>
</organism>
<dbReference type="Proteomes" id="UP000034951">
    <property type="component" value="Unassembled WGS sequence"/>
</dbReference>
<evidence type="ECO:0000256" key="13">
    <source>
        <dbReference type="ARBA" id="ARBA00025217"/>
    </source>
</evidence>
<dbReference type="InterPro" id="IPR014729">
    <property type="entry name" value="Rossmann-like_a/b/a_fold"/>
</dbReference>
<dbReference type="PANTHER" id="PTHR42780:SF1">
    <property type="entry name" value="ISOLEUCINE--TRNA LIGASE, CYTOPLASMIC"/>
    <property type="match status" value="1"/>
</dbReference>
<dbReference type="InterPro" id="IPR013155">
    <property type="entry name" value="M/V/L/I-tRNA-synth_anticd-bd"/>
</dbReference>
<accession>A0A0G0ZBY8</accession>
<dbReference type="SUPFAM" id="SSF53254">
    <property type="entry name" value="Phosphoglycerate mutase-like"/>
    <property type="match status" value="1"/>
</dbReference>
<dbReference type="InterPro" id="IPR033709">
    <property type="entry name" value="Anticodon_Ile_ABEc"/>
</dbReference>
<feature type="active site" description="Tele-phosphohistidine intermediate" evidence="16">
    <location>
        <position position="505"/>
    </location>
</feature>
<evidence type="ECO:0000256" key="16">
    <source>
        <dbReference type="PIRSR" id="PIRSR613078-1"/>
    </source>
</evidence>
<keyword evidence="12 15" id="KW-0030">Aminoacyl-tRNA synthetase</keyword>
<evidence type="ECO:0000256" key="8">
    <source>
        <dbReference type="ARBA" id="ARBA00022741"/>
    </source>
</evidence>